<dbReference type="KEGG" id="ppsc:EHS13_31430"/>
<dbReference type="PANTHER" id="PTHR43649">
    <property type="entry name" value="ARABINOSE-BINDING PROTEIN-RELATED"/>
    <property type="match status" value="1"/>
</dbReference>
<accession>A0A6B8RV58</accession>
<protein>
    <submittedName>
        <fullName evidence="4">Extracellular solute-binding protein</fullName>
    </submittedName>
</protein>
<organism evidence="4 5">
    <name type="scientific">Paenibacillus psychroresistens</name>
    <dbReference type="NCBI Taxonomy" id="1778678"/>
    <lineage>
        <taxon>Bacteria</taxon>
        <taxon>Bacillati</taxon>
        <taxon>Bacillota</taxon>
        <taxon>Bacilli</taxon>
        <taxon>Bacillales</taxon>
        <taxon>Paenibacillaceae</taxon>
        <taxon>Paenibacillus</taxon>
    </lineage>
</organism>
<feature type="chain" id="PRO_5039611491" evidence="3">
    <location>
        <begin position="21"/>
        <end position="459"/>
    </location>
</feature>
<dbReference type="Pfam" id="PF01547">
    <property type="entry name" value="SBP_bac_1"/>
    <property type="match status" value="1"/>
</dbReference>
<name>A0A6B8RV58_9BACL</name>
<dbReference type="AlphaFoldDB" id="A0A6B8RV58"/>
<evidence type="ECO:0000256" key="2">
    <source>
        <dbReference type="ARBA" id="ARBA00022448"/>
    </source>
</evidence>
<evidence type="ECO:0000256" key="3">
    <source>
        <dbReference type="SAM" id="SignalP"/>
    </source>
</evidence>
<dbReference type="PANTHER" id="PTHR43649:SF29">
    <property type="entry name" value="OSMOPROTECTIVE COMPOUNDS-BINDING PROTEIN GGTB"/>
    <property type="match status" value="1"/>
</dbReference>
<reference evidence="5" key="1">
    <citation type="submission" date="2018-11" db="EMBL/GenBank/DDBJ databases">
        <title>Complete genome sequence of Paenibacillus sp. ML311-T8.</title>
        <authorList>
            <person name="Nam Y.-D."/>
            <person name="Kang J."/>
            <person name="Chung W.-H."/>
            <person name="Park Y.S."/>
        </authorList>
    </citation>
    <scope>NUCLEOTIDE SEQUENCE [LARGE SCALE GENOMIC DNA]</scope>
    <source>
        <strain evidence="5">ML311-T8</strain>
    </source>
</reference>
<keyword evidence="3" id="KW-0732">Signal</keyword>
<evidence type="ECO:0000313" key="4">
    <source>
        <dbReference type="EMBL" id="QGR00332.1"/>
    </source>
</evidence>
<dbReference type="InterPro" id="IPR050490">
    <property type="entry name" value="Bact_solute-bd_prot1"/>
</dbReference>
<comment type="similarity">
    <text evidence="1">Belongs to the bacterial solute-binding protein 1 family.</text>
</comment>
<sequence length="459" mass="49028">MKKNLVGVITAIILTTTVLAGCGTEKKEETGGTKTTAPVATNAPKAKKVKDGIKPFTVSLRHINVRDTQKKTLAMLQDVVDKTLKDVPGLKIEMDGVEDTVNRDTKLKAEMAAGNQPNIFNLFGGDDTINYAKAGRLLPLNDILAKLNLSDQFFDLREFTVDGKIYGLPEAGYVEGFYYNKKLFANAGITAPPTTWDGFLADCAALKAKGITPIAMGGGAGDAWVINMLFNSLFVGLGGPELQEGFAKGTGQWTDPKIVDAFAKLKDLKDKGFIDTNVLGLKYAEGQAKFYTAQAAMLFDGSWATSAIVDPTKSTMAADAGFFRFPNISGAGDGLINGGWSNGYGFSSVQTPDQLAAIEAFINNFYNPAMQTRQLIDDNRIPSMKGVSDITGAQPLVAEIGKQQASATKAYPAFDALVQAKVKAVVESTVQELLGGKLTPDKAAETIQKVQDLANKAQK</sequence>
<gene>
    <name evidence="4" type="ORF">EHS13_31430</name>
</gene>
<dbReference type="Proteomes" id="UP000426246">
    <property type="component" value="Chromosome"/>
</dbReference>
<dbReference type="OrthoDB" id="9798191at2"/>
<feature type="signal peptide" evidence="3">
    <location>
        <begin position="1"/>
        <end position="20"/>
    </location>
</feature>
<dbReference type="PROSITE" id="PS51257">
    <property type="entry name" value="PROKAR_LIPOPROTEIN"/>
    <property type="match status" value="1"/>
</dbReference>
<dbReference type="Gene3D" id="3.40.190.10">
    <property type="entry name" value="Periplasmic binding protein-like II"/>
    <property type="match status" value="2"/>
</dbReference>
<evidence type="ECO:0000313" key="5">
    <source>
        <dbReference type="Proteomes" id="UP000426246"/>
    </source>
</evidence>
<keyword evidence="5" id="KW-1185">Reference proteome</keyword>
<dbReference type="SUPFAM" id="SSF53850">
    <property type="entry name" value="Periplasmic binding protein-like II"/>
    <property type="match status" value="1"/>
</dbReference>
<proteinExistence type="inferred from homology"/>
<keyword evidence="2" id="KW-0813">Transport</keyword>
<evidence type="ECO:0000256" key="1">
    <source>
        <dbReference type="ARBA" id="ARBA00008520"/>
    </source>
</evidence>
<dbReference type="InterPro" id="IPR006059">
    <property type="entry name" value="SBP"/>
</dbReference>
<dbReference type="EMBL" id="CP034235">
    <property type="protein sequence ID" value="QGR00332.1"/>
    <property type="molecule type" value="Genomic_DNA"/>
</dbReference>